<reference evidence="1" key="1">
    <citation type="submission" date="2020-04" db="EMBL/GenBank/DDBJ databases">
        <authorList>
            <person name="Chiriac C."/>
            <person name="Salcher M."/>
            <person name="Ghai R."/>
            <person name="Kavagutti S V."/>
        </authorList>
    </citation>
    <scope>NUCLEOTIDE SEQUENCE</scope>
</reference>
<proteinExistence type="predicted"/>
<sequence>MKHLAIHTNNWRRESLATAEYCFNVISSGVQGKPAQRNSGQLLYND</sequence>
<accession>A0A6J5M8X8</accession>
<dbReference type="EMBL" id="LR796420">
    <property type="protein sequence ID" value="CAB4143485.1"/>
    <property type="molecule type" value="Genomic_DNA"/>
</dbReference>
<name>A0A6J5M8X8_9CAUD</name>
<protein>
    <submittedName>
        <fullName evidence="1">Uncharacterized protein</fullName>
    </submittedName>
</protein>
<gene>
    <name evidence="1" type="ORF">UFOVP449_200</name>
</gene>
<organism evidence="1">
    <name type="scientific">uncultured Caudovirales phage</name>
    <dbReference type="NCBI Taxonomy" id="2100421"/>
    <lineage>
        <taxon>Viruses</taxon>
        <taxon>Duplodnaviria</taxon>
        <taxon>Heunggongvirae</taxon>
        <taxon>Uroviricota</taxon>
        <taxon>Caudoviricetes</taxon>
        <taxon>Peduoviridae</taxon>
        <taxon>Maltschvirus</taxon>
        <taxon>Maltschvirus maltsch</taxon>
    </lineage>
</organism>
<evidence type="ECO:0000313" key="1">
    <source>
        <dbReference type="EMBL" id="CAB4143485.1"/>
    </source>
</evidence>